<dbReference type="EMBL" id="JAGDFM010000245">
    <property type="protein sequence ID" value="KAG7381455.1"/>
    <property type="molecule type" value="Genomic_DNA"/>
</dbReference>
<keyword evidence="2" id="KW-1185">Reference proteome</keyword>
<sequence>MNDTCVHSVASSVRRERQEFPNNGFDAAARCKRAAVSARAATARRDGTLSSQKPRVCAEAPSTRMQQEFMVVARRPHSGLARWNCISAVEWEIRGDDMYARPSATRRRRVGRVRSREASRSTPAAQLAPVCIWIRSAVVVQCNTPSAQKPDICPVFLA</sequence>
<dbReference type="Proteomes" id="UP000694044">
    <property type="component" value="Unassembled WGS sequence"/>
</dbReference>
<comment type="caution">
    <text evidence="1">The sequence shown here is derived from an EMBL/GenBank/DDBJ whole genome shotgun (WGS) entry which is preliminary data.</text>
</comment>
<accession>A0A8T1VJK1</accession>
<dbReference type="AlphaFoldDB" id="A0A8T1VJK1"/>
<evidence type="ECO:0000313" key="1">
    <source>
        <dbReference type="EMBL" id="KAG7381455.1"/>
    </source>
</evidence>
<reference evidence="1" key="1">
    <citation type="submission" date="2021-02" db="EMBL/GenBank/DDBJ databases">
        <authorList>
            <person name="Palmer J.M."/>
        </authorList>
    </citation>
    <scope>NUCLEOTIDE SEQUENCE</scope>
    <source>
        <strain evidence="1">SCRP734</strain>
    </source>
</reference>
<organism evidence="1 2">
    <name type="scientific">Phytophthora pseudosyringae</name>
    <dbReference type="NCBI Taxonomy" id="221518"/>
    <lineage>
        <taxon>Eukaryota</taxon>
        <taxon>Sar</taxon>
        <taxon>Stramenopiles</taxon>
        <taxon>Oomycota</taxon>
        <taxon>Peronosporomycetes</taxon>
        <taxon>Peronosporales</taxon>
        <taxon>Peronosporaceae</taxon>
        <taxon>Phytophthora</taxon>
    </lineage>
</organism>
<proteinExistence type="predicted"/>
<protein>
    <submittedName>
        <fullName evidence="1">Uncharacterized protein</fullName>
    </submittedName>
</protein>
<evidence type="ECO:0000313" key="2">
    <source>
        <dbReference type="Proteomes" id="UP000694044"/>
    </source>
</evidence>
<gene>
    <name evidence="1" type="ORF">PHYPSEUDO_005995</name>
</gene>
<name>A0A8T1VJK1_9STRA</name>